<dbReference type="HAMAP" id="MF_00176">
    <property type="entry name" value="Ser_tRNA_synth_type1"/>
    <property type="match status" value="1"/>
</dbReference>
<dbReference type="Gene3D" id="3.30.930.10">
    <property type="entry name" value="Bira Bifunctional Protein, Domain 2"/>
    <property type="match status" value="1"/>
</dbReference>
<feature type="binding site" evidence="13">
    <location>
        <position position="230"/>
    </location>
    <ligand>
        <name>L-serine</name>
        <dbReference type="ChEBI" id="CHEBI:33384"/>
    </ligand>
</feature>
<dbReference type="RefSeq" id="WP_166507600.1">
    <property type="nucleotide sequence ID" value="NZ_CP043026.1"/>
</dbReference>
<evidence type="ECO:0000256" key="11">
    <source>
        <dbReference type="ARBA" id="ARBA00048823"/>
    </source>
</evidence>
<feature type="binding site" evidence="12">
    <location>
        <begin position="230"/>
        <end position="232"/>
    </location>
    <ligand>
        <name>L-serine</name>
        <dbReference type="ChEBI" id="CHEBI:33384"/>
    </ligand>
</feature>
<dbReference type="GO" id="GO:0005737">
    <property type="term" value="C:cytoplasm"/>
    <property type="evidence" value="ECO:0007669"/>
    <property type="project" value="UniProtKB-SubCell"/>
</dbReference>
<dbReference type="Proteomes" id="UP000323144">
    <property type="component" value="Chromosome"/>
</dbReference>
<evidence type="ECO:0000256" key="10">
    <source>
        <dbReference type="ARBA" id="ARBA00047929"/>
    </source>
</evidence>
<evidence type="ECO:0000256" key="5">
    <source>
        <dbReference type="ARBA" id="ARBA00022598"/>
    </source>
</evidence>
<dbReference type="EMBL" id="CP043026">
    <property type="protein sequence ID" value="QEH61203.1"/>
    <property type="molecule type" value="Genomic_DNA"/>
</dbReference>
<comment type="pathway">
    <text evidence="2 12">Aminoacyl-tRNA biosynthesis; selenocysteinyl-tRNA(Sec) biosynthesis; L-seryl-tRNA(Sec) from L-serine and tRNA(Sec): step 1/1.</text>
</comment>
<dbReference type="PRINTS" id="PR00981">
    <property type="entry name" value="TRNASYNTHSER"/>
</dbReference>
<comment type="subcellular location">
    <subcellularLocation>
        <location evidence="1 12">Cytoplasm</location>
    </subcellularLocation>
</comment>
<feature type="binding site" evidence="12 14">
    <location>
        <begin position="348"/>
        <end position="351"/>
    </location>
    <ligand>
        <name>ATP</name>
        <dbReference type="ChEBI" id="CHEBI:30616"/>
    </ligand>
</feature>
<evidence type="ECO:0000256" key="15">
    <source>
        <dbReference type="SAM" id="Coils"/>
    </source>
</evidence>
<evidence type="ECO:0000256" key="7">
    <source>
        <dbReference type="ARBA" id="ARBA00022840"/>
    </source>
</evidence>
<feature type="domain" description="Aminoacyl-transfer RNA synthetases class-II family profile" evidence="16">
    <location>
        <begin position="173"/>
        <end position="407"/>
    </location>
</feature>
<dbReference type="SUPFAM" id="SSF55681">
    <property type="entry name" value="Class II aaRS and biotin synthetases"/>
    <property type="match status" value="1"/>
</dbReference>
<keyword evidence="8 12" id="KW-0648">Protein biosynthesis</keyword>
<comment type="domain">
    <text evidence="12">Consists of two distinct domains, a catalytic core and a N-terminal extension that is involved in tRNA binding.</text>
</comment>
<evidence type="ECO:0000256" key="3">
    <source>
        <dbReference type="ARBA" id="ARBA00010728"/>
    </source>
</evidence>
<comment type="function">
    <text evidence="12">Catalyzes the attachment of serine to tRNA(Ser). Is also able to aminoacylate tRNA(Sec) with serine, to form the misacylated tRNA L-seryl-tRNA(Sec), which will be further converted into selenocysteinyl-tRNA(Sec).</text>
</comment>
<dbReference type="InterPro" id="IPR002317">
    <property type="entry name" value="Ser-tRNA-ligase_type_1"/>
</dbReference>
<dbReference type="AlphaFoldDB" id="A0A5B9Y382"/>
<keyword evidence="9 12" id="KW-0030">Aminoacyl-tRNA synthetase</keyword>
<gene>
    <name evidence="12 17" type="primary">serS</name>
    <name evidence="17" type="ORF">SCHIN_v1c00050</name>
</gene>
<dbReference type="InterPro" id="IPR010978">
    <property type="entry name" value="tRNA-bd_arm"/>
</dbReference>
<feature type="binding site" evidence="13">
    <location>
        <position position="381"/>
    </location>
    <ligand>
        <name>L-serine</name>
        <dbReference type="ChEBI" id="CHEBI:33384"/>
    </ligand>
</feature>
<accession>A0A5B9Y382</accession>
<dbReference type="CDD" id="cd00770">
    <property type="entry name" value="SerRS_core"/>
    <property type="match status" value="1"/>
</dbReference>
<dbReference type="UniPathway" id="UPA00906">
    <property type="reaction ID" value="UER00895"/>
</dbReference>
<dbReference type="Pfam" id="PF02403">
    <property type="entry name" value="Seryl_tRNA_N"/>
    <property type="match status" value="1"/>
</dbReference>
<dbReference type="GO" id="GO:0016260">
    <property type="term" value="P:selenocysteine biosynthetic process"/>
    <property type="evidence" value="ECO:0007669"/>
    <property type="project" value="UniProtKB-UniRule"/>
</dbReference>
<feature type="binding site" evidence="12 14">
    <location>
        <begin position="261"/>
        <end position="263"/>
    </location>
    <ligand>
        <name>ATP</name>
        <dbReference type="ChEBI" id="CHEBI:30616"/>
    </ligand>
</feature>
<dbReference type="GO" id="GO:0004828">
    <property type="term" value="F:serine-tRNA ligase activity"/>
    <property type="evidence" value="ECO:0007669"/>
    <property type="project" value="UniProtKB-UniRule"/>
</dbReference>
<comment type="catalytic activity">
    <reaction evidence="10 12">
        <text>tRNA(Sec) + L-serine + ATP = L-seryl-tRNA(Sec) + AMP + diphosphate + H(+)</text>
        <dbReference type="Rhea" id="RHEA:42580"/>
        <dbReference type="Rhea" id="RHEA-COMP:9742"/>
        <dbReference type="Rhea" id="RHEA-COMP:10128"/>
        <dbReference type="ChEBI" id="CHEBI:15378"/>
        <dbReference type="ChEBI" id="CHEBI:30616"/>
        <dbReference type="ChEBI" id="CHEBI:33019"/>
        <dbReference type="ChEBI" id="CHEBI:33384"/>
        <dbReference type="ChEBI" id="CHEBI:78442"/>
        <dbReference type="ChEBI" id="CHEBI:78533"/>
        <dbReference type="ChEBI" id="CHEBI:456215"/>
        <dbReference type="EC" id="6.1.1.11"/>
    </reaction>
</comment>
<protein>
    <recommendedName>
        <fullName evidence="12">Serine--tRNA ligase</fullName>
        <ecNumber evidence="12">6.1.1.11</ecNumber>
    </recommendedName>
    <alternativeName>
        <fullName evidence="12">Seryl-tRNA synthetase</fullName>
        <shortName evidence="12">SerRS</shortName>
    </alternativeName>
    <alternativeName>
        <fullName evidence="12">Seryl-tRNA(Ser/Sec) synthetase</fullName>
    </alternativeName>
</protein>
<feature type="binding site" evidence="13">
    <location>
        <position position="261"/>
    </location>
    <ligand>
        <name>L-serine</name>
        <dbReference type="ChEBI" id="CHEBI:33384"/>
    </ligand>
</feature>
<evidence type="ECO:0000259" key="16">
    <source>
        <dbReference type="PROSITE" id="PS50862"/>
    </source>
</evidence>
<sequence>MLDINRIENDLEHIKVQLKKRNKDYSEELNQVLNFNSDRKKIIKEVEELKATKNSISKEIGILAKDKKFDEIEKLKSEVTTMNEKIEVLDKNLKEVQLNMNSLLAVIPNVPNDNIPLGNDDEDNVEVRRWVEPGIKNDGEAHWDIGQKLGLVDFELGAKLSGSRFLVYKNEGSKMIRAIADVLLNRHKKHGYQEMFLPLLVNAENMFGTGQLPKFEEDAYKIDDQYLIPTSEVPLTNVFRNTIVDVKELPTYLTSFTQCFRREAGSAGRDTKGMIRLHQFNKVEMVKVCEPESSYEELEKMVLDAEDCLKMFNIPYRVVELCSGDIGFTSQKTYDLEVWFPNQNKFREISSCSNCGDYQARRMGAKYKNTDGKVNYLNTLNGSGLAIDRLFAAMLENHYDGEKLILPEVLRPYFDNKEYIK</sequence>
<dbReference type="PIRSF" id="PIRSF001529">
    <property type="entry name" value="Ser-tRNA-synth_IIa"/>
    <property type="match status" value="1"/>
</dbReference>
<dbReference type="NCBIfam" id="TIGR00414">
    <property type="entry name" value="serS"/>
    <property type="match status" value="1"/>
</dbReference>
<evidence type="ECO:0000313" key="17">
    <source>
        <dbReference type="EMBL" id="QEH61203.1"/>
    </source>
</evidence>
<dbReference type="EC" id="6.1.1.11" evidence="12"/>
<dbReference type="PANTHER" id="PTHR43697">
    <property type="entry name" value="SERYL-TRNA SYNTHETASE"/>
    <property type="match status" value="1"/>
</dbReference>
<keyword evidence="18" id="KW-1185">Reference proteome</keyword>
<evidence type="ECO:0000256" key="13">
    <source>
        <dbReference type="PIRSR" id="PIRSR001529-1"/>
    </source>
</evidence>
<evidence type="ECO:0000256" key="1">
    <source>
        <dbReference type="ARBA" id="ARBA00004496"/>
    </source>
</evidence>
<evidence type="ECO:0000256" key="9">
    <source>
        <dbReference type="ARBA" id="ARBA00023146"/>
    </source>
</evidence>
<evidence type="ECO:0000256" key="4">
    <source>
        <dbReference type="ARBA" id="ARBA00022490"/>
    </source>
</evidence>
<dbReference type="GO" id="GO:0005524">
    <property type="term" value="F:ATP binding"/>
    <property type="evidence" value="ECO:0007669"/>
    <property type="project" value="UniProtKB-UniRule"/>
</dbReference>
<dbReference type="KEGG" id="schi:SCHIN_v1c00050"/>
<dbReference type="PROSITE" id="PS50862">
    <property type="entry name" value="AA_TRNA_LIGASE_II"/>
    <property type="match status" value="1"/>
</dbReference>
<proteinExistence type="inferred from homology"/>
<dbReference type="PANTHER" id="PTHR43697:SF1">
    <property type="entry name" value="SERINE--TRNA LIGASE"/>
    <property type="match status" value="1"/>
</dbReference>
<comment type="subunit">
    <text evidence="12">Homodimer. The tRNA molecule binds across the dimer.</text>
</comment>
<name>A0A5B9Y382_9MOLU</name>
<feature type="binding site" evidence="12">
    <location>
        <position position="383"/>
    </location>
    <ligand>
        <name>L-serine</name>
        <dbReference type="ChEBI" id="CHEBI:33384"/>
    </ligand>
</feature>
<comment type="catalytic activity">
    <reaction evidence="11 12">
        <text>tRNA(Ser) + L-serine + ATP = L-seryl-tRNA(Ser) + AMP + diphosphate + H(+)</text>
        <dbReference type="Rhea" id="RHEA:12292"/>
        <dbReference type="Rhea" id="RHEA-COMP:9669"/>
        <dbReference type="Rhea" id="RHEA-COMP:9703"/>
        <dbReference type="ChEBI" id="CHEBI:15378"/>
        <dbReference type="ChEBI" id="CHEBI:30616"/>
        <dbReference type="ChEBI" id="CHEBI:33019"/>
        <dbReference type="ChEBI" id="CHEBI:33384"/>
        <dbReference type="ChEBI" id="CHEBI:78442"/>
        <dbReference type="ChEBI" id="CHEBI:78533"/>
        <dbReference type="ChEBI" id="CHEBI:456215"/>
        <dbReference type="EC" id="6.1.1.11"/>
    </reaction>
</comment>
<keyword evidence="7 12" id="KW-0067">ATP-binding</keyword>
<evidence type="ECO:0000256" key="14">
    <source>
        <dbReference type="PIRSR" id="PIRSR001529-2"/>
    </source>
</evidence>
<dbReference type="InterPro" id="IPR006195">
    <property type="entry name" value="aa-tRNA-synth_II"/>
</dbReference>
<evidence type="ECO:0000256" key="8">
    <source>
        <dbReference type="ARBA" id="ARBA00022917"/>
    </source>
</evidence>
<dbReference type="Gene3D" id="1.10.287.40">
    <property type="entry name" value="Serine-tRNA synthetase, tRNA binding domain"/>
    <property type="match status" value="1"/>
</dbReference>
<keyword evidence="4 12" id="KW-0963">Cytoplasm</keyword>
<feature type="coiled-coil region" evidence="15">
    <location>
        <begin position="4"/>
        <end position="106"/>
    </location>
</feature>
<keyword evidence="15" id="KW-0175">Coiled coil</keyword>
<dbReference type="SUPFAM" id="SSF46589">
    <property type="entry name" value="tRNA-binding arm"/>
    <property type="match status" value="1"/>
</dbReference>
<comment type="similarity">
    <text evidence="3 12">Belongs to the class-II aminoacyl-tRNA synthetase family. Type-1 seryl-tRNA synthetase subfamily.</text>
</comment>
<comment type="caution">
    <text evidence="12">Lacks conserved residue(s) required for the propagation of feature annotation.</text>
</comment>
<feature type="binding site" evidence="12 13">
    <location>
        <position position="284"/>
    </location>
    <ligand>
        <name>L-serine</name>
        <dbReference type="ChEBI" id="CHEBI:33384"/>
    </ligand>
</feature>
<evidence type="ECO:0000256" key="12">
    <source>
        <dbReference type="HAMAP-Rule" id="MF_00176"/>
    </source>
</evidence>
<reference evidence="17 18" key="1">
    <citation type="submission" date="2019-08" db="EMBL/GenBank/DDBJ databases">
        <title>Complete genome sequence of Spiroplasma chinense CCH (DSM 19755).</title>
        <authorList>
            <person name="Shen H.-Y."/>
            <person name="Lin Y.-C."/>
            <person name="Chou L."/>
            <person name="Kuo C.-H."/>
        </authorList>
    </citation>
    <scope>NUCLEOTIDE SEQUENCE [LARGE SCALE GENOMIC DNA]</scope>
    <source>
        <strain evidence="17 18">CCH</strain>
    </source>
</reference>
<dbReference type="InterPro" id="IPR002314">
    <property type="entry name" value="aa-tRNA-synt_IIb"/>
</dbReference>
<dbReference type="InterPro" id="IPR033729">
    <property type="entry name" value="SerRS_core"/>
</dbReference>
<keyword evidence="6 12" id="KW-0547">Nucleotide-binding</keyword>
<dbReference type="InterPro" id="IPR045864">
    <property type="entry name" value="aa-tRNA-synth_II/BPL/LPL"/>
</dbReference>
<dbReference type="InterPro" id="IPR015866">
    <property type="entry name" value="Ser-tRNA-synth_1_N"/>
</dbReference>
<dbReference type="GO" id="GO:0006434">
    <property type="term" value="P:seryl-tRNA aminoacylation"/>
    <property type="evidence" value="ECO:0007669"/>
    <property type="project" value="UniProtKB-UniRule"/>
</dbReference>
<evidence type="ECO:0000256" key="6">
    <source>
        <dbReference type="ARBA" id="ARBA00022741"/>
    </source>
</evidence>
<dbReference type="Pfam" id="PF00587">
    <property type="entry name" value="tRNA-synt_2b"/>
    <property type="match status" value="1"/>
</dbReference>
<dbReference type="InterPro" id="IPR042103">
    <property type="entry name" value="SerRS_1_N_sf"/>
</dbReference>
<keyword evidence="5 12" id="KW-0436">Ligase</keyword>
<organism evidence="17 18">
    <name type="scientific">Spiroplasma chinense</name>
    <dbReference type="NCBI Taxonomy" id="216932"/>
    <lineage>
        <taxon>Bacteria</taxon>
        <taxon>Bacillati</taxon>
        <taxon>Mycoplasmatota</taxon>
        <taxon>Mollicutes</taxon>
        <taxon>Entomoplasmatales</taxon>
        <taxon>Spiroplasmataceae</taxon>
        <taxon>Spiroplasma</taxon>
    </lineage>
</organism>
<evidence type="ECO:0000313" key="18">
    <source>
        <dbReference type="Proteomes" id="UP000323144"/>
    </source>
</evidence>
<evidence type="ECO:0000256" key="2">
    <source>
        <dbReference type="ARBA" id="ARBA00005045"/>
    </source>
</evidence>